<evidence type="ECO:0000259" key="3">
    <source>
        <dbReference type="Pfam" id="PF25023"/>
    </source>
</evidence>
<dbReference type="NCBIfam" id="TIGR03696">
    <property type="entry name" value="Rhs_assc_core"/>
    <property type="match status" value="1"/>
</dbReference>
<accession>A0A0R0DWC0</accession>
<dbReference type="Gene3D" id="3.90.930.1">
    <property type="match status" value="1"/>
</dbReference>
<dbReference type="Gene3D" id="2.180.10.10">
    <property type="entry name" value="RHS repeat-associated core"/>
    <property type="match status" value="3"/>
</dbReference>
<comment type="caution">
    <text evidence="4">The sequence shown here is derived from an EMBL/GenBank/DDBJ whole genome shotgun (WGS) entry which is preliminary data.</text>
</comment>
<dbReference type="EMBL" id="LDJP01000085">
    <property type="protein sequence ID" value="KRG82994.1"/>
    <property type="molecule type" value="Genomic_DNA"/>
</dbReference>
<proteinExistence type="predicted"/>
<dbReference type="InterPro" id="IPR056823">
    <property type="entry name" value="TEN-like_YD-shell"/>
</dbReference>
<name>A0A0R0DWC0_9GAMM</name>
<evidence type="ECO:0000256" key="1">
    <source>
        <dbReference type="ARBA" id="ARBA00022737"/>
    </source>
</evidence>
<dbReference type="PRINTS" id="PR00394">
    <property type="entry name" value="RHSPROTEIN"/>
</dbReference>
<reference evidence="4 5" key="1">
    <citation type="submission" date="2015-05" db="EMBL/GenBank/DDBJ databases">
        <title>Genome sequencing and analysis of members of genus Stenotrophomonas.</title>
        <authorList>
            <person name="Patil P.P."/>
            <person name="Midha S."/>
            <person name="Patil P.B."/>
        </authorList>
    </citation>
    <scope>NUCLEOTIDE SEQUENCE [LARGE SCALE GENOMIC DNA]</scope>
    <source>
        <strain evidence="4 5">JCM 16244</strain>
    </source>
</reference>
<evidence type="ECO:0000259" key="2">
    <source>
        <dbReference type="Pfam" id="PF20148"/>
    </source>
</evidence>
<feature type="domain" description="Teneurin-like YD-shell" evidence="3">
    <location>
        <begin position="946"/>
        <end position="1187"/>
    </location>
</feature>
<feature type="domain" description="Teneurin-like YD-shell" evidence="3">
    <location>
        <begin position="639"/>
        <end position="773"/>
    </location>
</feature>
<dbReference type="NCBIfam" id="TIGR01643">
    <property type="entry name" value="YD_repeat_2x"/>
    <property type="match status" value="6"/>
</dbReference>
<evidence type="ECO:0000313" key="5">
    <source>
        <dbReference type="Proteomes" id="UP000050940"/>
    </source>
</evidence>
<feature type="domain" description="DUF6531" evidence="2">
    <location>
        <begin position="21"/>
        <end position="79"/>
    </location>
</feature>
<dbReference type="Proteomes" id="UP000050940">
    <property type="component" value="Unassembled WGS sequence"/>
</dbReference>
<sequence length="1329" mass="143654">MAKVIQTKEQDTCEGQEVTSQPVIIATGNKIKPEADFTAGQGKTGVGVLRLYDKAVVKSGIFGARWASNLEYSLTFAYGSVQCAGKLDAATTCSPGANALSNIYAYRASGYGIEFSKDAAGIWKDSKGNVLAKSGANWVLTNEDGSKDTYDSQGRPLSIVDERGIGTTYTYTNNRLATITHTTGKTLSFTWSGSRVSRITDPAGKAYVYAYNSAGYLASVTYPDSLGVRGYLYEDAKQPGGLTGITINGVRYSKYSYYADGRVKSSGLGANGDIDRSSFVYATDHVNVTNALGQVVRHEIAEINGSKRVIGVERPASPVCPAGGKYTAYLASGNIDYQIDALGIKTDYSYDADDRLTRKITGIGPNGETDQRQITDYLWDATHKGRLLAIKVYGTSTSQKLSETTYAYYPDGDARARLLQSVTVKNLTGNGVANATQVTGYAYTLRANKLIATMTVDGPAAGTGDAVTYGYDTAGNLTSVKNSLNHTTTYGSYTALGLPGKVTGANGDVVDYTYDAMGRMTLQRTYLNGGSQNYRYEYDAAGNLIRESRPDGGGRQYFYLAYNPAWPTVISMSTTVAEEQRKIFTRNALGLVTGETLQSGRLIPAPSSIFCRKYPLDESCLFAEELEWSYTDVAKIFMDYDAGGFLQAVRGNNGQNIRYTYDANGNVVTVKDALNRTTTLSYDRQQNLVQSKDPLGKLTKYEYDRIGRLTKVTDPRGKATSYVYDGFGQLWSQTSPDTGTTTFEYDSGGRTTRMTRANGVATTYTHDALGRPTSITAGGQVQTFAWDTCSNGKGRLCGVADSKGELTYTYTPQGQLLTQGQKIGTSTVNFGQSYAYDNLGQLTGISYPGGVSVGYGYLLGQVQAMTVKIGSTTHNVATQLRHEPFGPLSSWTYGNGLMRTASFDMDGRLTALSTRNGAAYSQKLDYQYTTANEISRITNAAITPLTQSYGYDALSRLTTVTASGANQSFAWDANGNRTSHVWGGQTDLYATASGSNRLTGITGPRATSYTYDANGNTLSGEGATYTYSPFNRLSGVTKGGKTQEYWINPLGQRTLKRQTGVLDTQLGFVYGPSGQVEVEYAWGDSNANRRWTHYLRLPNGEPVAMVRNKQLYMIHTDHLGRPELATNSAKAVVWRANNYAFDRTVTLDSIGGLNLGFPGQYHDVETGLAYNYFRTYNPRTGRYLESDPIGLAGGINTYAYVGGSPVVWTDSHGLAGDPLAGYKPIYGPIITKTPTTPIHWAEKFVSGLIIGKISFGSTGVNKYGQLTPKASSLLGRASVFIALMEPVEVGCAELDCDKNGISDYLDRDPNICPAPGAGMPQQMGDQYGL</sequence>
<dbReference type="InterPro" id="IPR050708">
    <property type="entry name" value="T6SS_VgrG/RHS"/>
</dbReference>
<dbReference type="InterPro" id="IPR045351">
    <property type="entry name" value="DUF6531"/>
</dbReference>
<gene>
    <name evidence="4" type="ORF">ABB34_13285</name>
</gene>
<keyword evidence="5" id="KW-1185">Reference proteome</keyword>
<dbReference type="InterPro" id="IPR006530">
    <property type="entry name" value="YD"/>
</dbReference>
<dbReference type="Pfam" id="PF05593">
    <property type="entry name" value="RHS_repeat"/>
    <property type="match status" value="1"/>
</dbReference>
<evidence type="ECO:0008006" key="6">
    <source>
        <dbReference type="Google" id="ProtNLM"/>
    </source>
</evidence>
<dbReference type="Pfam" id="PF20148">
    <property type="entry name" value="DUF6531"/>
    <property type="match status" value="1"/>
</dbReference>
<dbReference type="PANTHER" id="PTHR32305">
    <property type="match status" value="1"/>
</dbReference>
<dbReference type="STRING" id="659018.ABB34_13285"/>
<dbReference type="InterPro" id="IPR031325">
    <property type="entry name" value="RHS_repeat"/>
</dbReference>
<dbReference type="PATRIC" id="fig|659018.3.peg.2866"/>
<organism evidence="4 5">
    <name type="scientific">Stenotrophomonas daejeonensis</name>
    <dbReference type="NCBI Taxonomy" id="659018"/>
    <lineage>
        <taxon>Bacteria</taxon>
        <taxon>Pseudomonadati</taxon>
        <taxon>Pseudomonadota</taxon>
        <taxon>Gammaproteobacteria</taxon>
        <taxon>Lysobacterales</taxon>
        <taxon>Lysobacteraceae</taxon>
        <taxon>Stenotrophomonas</taxon>
    </lineage>
</organism>
<dbReference type="Pfam" id="PF25023">
    <property type="entry name" value="TEN_YD-shell"/>
    <property type="match status" value="2"/>
</dbReference>
<keyword evidence="1" id="KW-0677">Repeat</keyword>
<dbReference type="InterPro" id="IPR022385">
    <property type="entry name" value="Rhs_assc_core"/>
</dbReference>
<protein>
    <recommendedName>
        <fullName evidence="6">Type IV secretion protein Rhs</fullName>
    </recommendedName>
</protein>
<dbReference type="PANTHER" id="PTHR32305:SF15">
    <property type="entry name" value="PROTEIN RHSA-RELATED"/>
    <property type="match status" value="1"/>
</dbReference>
<evidence type="ECO:0000313" key="4">
    <source>
        <dbReference type="EMBL" id="KRG82994.1"/>
    </source>
</evidence>